<name>A0A0B7B445_9EUPU</name>
<accession>A0A0B7B445</accession>
<organism evidence="1">
    <name type="scientific">Arion vulgaris</name>
    <dbReference type="NCBI Taxonomy" id="1028688"/>
    <lineage>
        <taxon>Eukaryota</taxon>
        <taxon>Metazoa</taxon>
        <taxon>Spiralia</taxon>
        <taxon>Lophotrochozoa</taxon>
        <taxon>Mollusca</taxon>
        <taxon>Gastropoda</taxon>
        <taxon>Heterobranchia</taxon>
        <taxon>Euthyneura</taxon>
        <taxon>Panpulmonata</taxon>
        <taxon>Eupulmonata</taxon>
        <taxon>Stylommatophora</taxon>
        <taxon>Helicina</taxon>
        <taxon>Arionoidea</taxon>
        <taxon>Arionidae</taxon>
        <taxon>Arion</taxon>
    </lineage>
</organism>
<evidence type="ECO:0000313" key="1">
    <source>
        <dbReference type="EMBL" id="CEK87647.1"/>
    </source>
</evidence>
<reference evidence="1" key="1">
    <citation type="submission" date="2014-12" db="EMBL/GenBank/DDBJ databases">
        <title>Insight into the proteome of Arion vulgaris.</title>
        <authorList>
            <person name="Aradska J."/>
            <person name="Bulat T."/>
            <person name="Smidak R."/>
            <person name="Sarate P."/>
            <person name="Gangsoo J."/>
            <person name="Sialana F."/>
            <person name="Bilban M."/>
            <person name="Lubec G."/>
        </authorList>
    </citation>
    <scope>NUCLEOTIDE SEQUENCE</scope>
    <source>
        <tissue evidence="1">Skin</tissue>
    </source>
</reference>
<evidence type="ECO:0000313" key="2">
    <source>
        <dbReference type="EMBL" id="CEK87648.1"/>
    </source>
</evidence>
<dbReference type="EMBL" id="HACG01040783">
    <property type="protein sequence ID" value="CEK87648.1"/>
    <property type="molecule type" value="Transcribed_RNA"/>
</dbReference>
<feature type="non-terminal residue" evidence="1">
    <location>
        <position position="1"/>
    </location>
</feature>
<protein>
    <submittedName>
        <fullName evidence="1">Uncharacterized protein</fullName>
    </submittedName>
</protein>
<gene>
    <name evidence="1" type="primary">ORF160568</name>
    <name evidence="2" type="synonym">ORF160570</name>
</gene>
<sequence>NGSQIDPGSIWVLEKALESKVGWRDADHFTHHVLMVKEKYGSNNRIPHHTSWYANTIFFQHHWDGGNWSKQIALQPE</sequence>
<proteinExistence type="predicted"/>
<dbReference type="EMBL" id="HACG01040782">
    <property type="protein sequence ID" value="CEK87647.1"/>
    <property type="molecule type" value="Transcribed_RNA"/>
</dbReference>
<dbReference type="AlphaFoldDB" id="A0A0B7B445"/>